<dbReference type="InterPro" id="IPR009325">
    <property type="entry name" value="DUF983"/>
</dbReference>
<feature type="transmembrane region" description="Helical" evidence="1">
    <location>
        <begin position="98"/>
        <end position="119"/>
    </location>
</feature>
<organism evidence="2">
    <name type="scientific">Aureimonas frigidaquae</name>
    <dbReference type="NCBI Taxonomy" id="424757"/>
    <lineage>
        <taxon>Bacteria</taxon>
        <taxon>Pseudomonadati</taxon>
        <taxon>Pseudomonadota</taxon>
        <taxon>Alphaproteobacteria</taxon>
        <taxon>Hyphomicrobiales</taxon>
        <taxon>Aurantimonadaceae</taxon>
        <taxon>Aureimonas</taxon>
    </lineage>
</organism>
<protein>
    <recommendedName>
        <fullName evidence="3">Zinc-finger protein</fullName>
    </recommendedName>
</protein>
<dbReference type="AlphaFoldDB" id="A0A0N7KY72"/>
<evidence type="ECO:0000313" key="2">
    <source>
        <dbReference type="EMBL" id="BAT28913.1"/>
    </source>
</evidence>
<keyword evidence="1" id="KW-1133">Transmembrane helix</keyword>
<reference evidence="2" key="1">
    <citation type="journal article" date="2015" name="Proc. Natl. Acad. Sci. U.S.A.">
        <title>Bacterial clade with the ribosomal RNA operon on a small plasmid rather than the chromosome.</title>
        <authorList>
            <person name="Anda M."/>
            <person name="Ohtsubo Y."/>
            <person name="Okubo T."/>
            <person name="Sugawara M."/>
            <person name="Nagata Y."/>
            <person name="Tsuda M."/>
            <person name="Minamisawa K."/>
            <person name="Mitsui H."/>
        </authorList>
    </citation>
    <scope>NUCLEOTIDE SEQUENCE</scope>
    <source>
        <strain evidence="2">JCM 14755</strain>
    </source>
</reference>
<dbReference type="Pfam" id="PF06170">
    <property type="entry name" value="DUF983"/>
    <property type="match status" value="1"/>
</dbReference>
<accession>A0A0N7KY72</accession>
<dbReference type="NCBIfam" id="NF004633">
    <property type="entry name" value="PRK05978.1"/>
    <property type="match status" value="1"/>
</dbReference>
<keyword evidence="1" id="KW-0812">Transmembrane</keyword>
<name>A0A0N7KY72_9HYPH</name>
<dbReference type="EMBL" id="LC066377">
    <property type="protein sequence ID" value="BAT28913.1"/>
    <property type="molecule type" value="Genomic_DNA"/>
</dbReference>
<proteinExistence type="predicted"/>
<evidence type="ECO:0000256" key="1">
    <source>
        <dbReference type="SAM" id="Phobius"/>
    </source>
</evidence>
<evidence type="ECO:0008006" key="3">
    <source>
        <dbReference type="Google" id="ProtNLM"/>
    </source>
</evidence>
<sequence>MSAQGPARLELGGPRKDATALEPRPLGQAMLRGFLCKCPHCGSAPLFNGFLRSVDHCAACGEAYHHHRADDLPPYLTIFIVGHIVIALFMGVEEIGDLPLWAHLAIWVPLTSIFTLGLLRPIKGATIGLQWALRMHGFSGRGEDEPQDH</sequence>
<feature type="transmembrane region" description="Helical" evidence="1">
    <location>
        <begin position="75"/>
        <end position="92"/>
    </location>
</feature>
<keyword evidence="1" id="KW-0472">Membrane</keyword>